<evidence type="ECO:0000313" key="2">
    <source>
        <dbReference type="EMBL" id="GID64425.1"/>
    </source>
</evidence>
<keyword evidence="3" id="KW-1185">Reference proteome</keyword>
<feature type="compositionally biased region" description="Basic and acidic residues" evidence="1">
    <location>
        <begin position="816"/>
        <end position="834"/>
    </location>
</feature>
<feature type="region of interest" description="Disordered" evidence="1">
    <location>
        <begin position="268"/>
        <end position="402"/>
    </location>
</feature>
<evidence type="ECO:0000313" key="3">
    <source>
        <dbReference type="Proteomes" id="UP000619479"/>
    </source>
</evidence>
<feature type="compositionally biased region" description="Basic and acidic residues" evidence="1">
    <location>
        <begin position="785"/>
        <end position="805"/>
    </location>
</feature>
<feature type="compositionally biased region" description="Low complexity" evidence="1">
    <location>
        <begin position="367"/>
        <end position="402"/>
    </location>
</feature>
<feature type="compositionally biased region" description="Low complexity" evidence="1">
    <location>
        <begin position="1024"/>
        <end position="1037"/>
    </location>
</feature>
<accession>A0A919IE82</accession>
<feature type="compositionally biased region" description="Polar residues" evidence="1">
    <location>
        <begin position="636"/>
        <end position="657"/>
    </location>
</feature>
<feature type="compositionally biased region" description="Acidic residues" evidence="1">
    <location>
        <begin position="755"/>
        <end position="765"/>
    </location>
</feature>
<feature type="compositionally biased region" description="Low complexity" evidence="1">
    <location>
        <begin position="837"/>
        <end position="847"/>
    </location>
</feature>
<dbReference type="EMBL" id="BOMH01000017">
    <property type="protein sequence ID" value="GID64425.1"/>
    <property type="molecule type" value="Genomic_DNA"/>
</dbReference>
<feature type="compositionally biased region" description="Gly residues" evidence="1">
    <location>
        <begin position="268"/>
        <end position="277"/>
    </location>
</feature>
<dbReference type="Proteomes" id="UP000619479">
    <property type="component" value="Unassembled WGS sequence"/>
</dbReference>
<sequence length="1074" mass="108124">MRLIRPVLGMLLLTIGLPALLAGGCLWAALRHRDAGGAYSAELQRLGAPGYAIVVPDVDRLLRDDASFARLGGTELRITALTGAGPAFVGLAPSADIAGYLRDVPYTEVTGVQVGTGELPISTVAVAGGRALPSAPGRQEFWTRIGGGALRWTPGDVPGDYSLVIMNGTGEPGIRLDGTVEARPGWLDPAAWGLLTLGAILLMGGVIVLTLPGRRREIVYVVEPSQVPDLMLAIGAPLPRRALEAPAGFGSAAPTAFGPGTLFGFGQGRKRGSGLGGAHRPRTLADAQQPVRPPALPQFAWPPTSPESAAGDALPPSPLSPGSPSAAGSSTSSSGTTMTAPAKGIAPNALTPVVPGALPIPAPSPAEAPSETADPAPESAPAAEPASAMEPSPVAEPAPTTEAVAAAGSAALAGTASAAEPAPPTGTVAAVEPVPAEKATDSASLTDSVARGAQTPAPGIPLSLLGETPAVAAEPAARPGRRRLPPPAALPEFHATAVGAWVAQTAPERARQTEAQAAAALAEAARTRAARLTPADQLIRSTKPALPEEAVDDAGQEQAGDDLSVPALPGADQDPQSPRKDGVTRRRSVWPAPVPRRVALLTGPNATDWSASGQTRMGGSRPSPKPGLPAAADTTGPDQPKTSATQSVATASETPGTEASEGAVMTALAEVEPASEASSETVQEDTTTPEIDNSDSPAAPSKPVPSARTAESQSPSTPEVAEVQSPPAPEVAEVQSPPAPEPEVAESDRPLTSEAEAEAEAEAVEPEGPSMSKPEMPAAEPQRPSIHEAETADLRVDPETEKAETSPEPAPARTPKQPEARTVEAVEAVEERSSIHAAESAPAPEASTGVQEPQAKAAAKPAAKRTAEPNRPLSRAQDRLAGTTAGRQSGSATARKAPAAWIKAAESVAARAAAQPTGDAATTEQADSAADASARPAAPARKPRPRTARSAAEKSTPKTAAKAGPAVKPEPATVSTEPTATEAASAQATAAEPTAAEPTATEAAAAEAAGKSAPEAAKSEAAEGKAGSGTATATKPAPRSRGYLGEAAELLGTATEPKRRRAAPRRPKEAPDKV</sequence>
<dbReference type="PROSITE" id="PS51257">
    <property type="entry name" value="PROKAR_LIPOPROTEIN"/>
    <property type="match status" value="1"/>
</dbReference>
<reference evidence="2" key="1">
    <citation type="submission" date="2021-01" db="EMBL/GenBank/DDBJ databases">
        <title>Whole genome shotgun sequence of Actinoplanes cyaneus NBRC 14990.</title>
        <authorList>
            <person name="Komaki H."/>
            <person name="Tamura T."/>
        </authorList>
    </citation>
    <scope>NUCLEOTIDE SEQUENCE</scope>
    <source>
        <strain evidence="2">NBRC 14990</strain>
    </source>
</reference>
<organism evidence="2 3">
    <name type="scientific">Actinoplanes cyaneus</name>
    <dbReference type="NCBI Taxonomy" id="52696"/>
    <lineage>
        <taxon>Bacteria</taxon>
        <taxon>Bacillati</taxon>
        <taxon>Actinomycetota</taxon>
        <taxon>Actinomycetes</taxon>
        <taxon>Micromonosporales</taxon>
        <taxon>Micromonosporaceae</taxon>
        <taxon>Actinoplanes</taxon>
    </lineage>
</organism>
<comment type="caution">
    <text evidence="2">The sequence shown here is derived from an EMBL/GenBank/DDBJ whole genome shotgun (WGS) entry which is preliminary data.</text>
</comment>
<proteinExistence type="predicted"/>
<protein>
    <submittedName>
        <fullName evidence="2">Uncharacterized protein</fullName>
    </submittedName>
</protein>
<feature type="compositionally biased region" description="Low complexity" evidence="1">
    <location>
        <begin position="892"/>
        <end position="940"/>
    </location>
</feature>
<dbReference type="RefSeq" id="WP_203739933.1">
    <property type="nucleotide sequence ID" value="NZ_BOMH01000017.1"/>
</dbReference>
<gene>
    <name evidence="2" type="ORF">Acy02nite_23060</name>
</gene>
<evidence type="ECO:0000256" key="1">
    <source>
        <dbReference type="SAM" id="MobiDB-lite"/>
    </source>
</evidence>
<feature type="region of interest" description="Disordered" evidence="1">
    <location>
        <begin position="415"/>
        <end position="466"/>
    </location>
</feature>
<feature type="region of interest" description="Disordered" evidence="1">
    <location>
        <begin position="529"/>
        <end position="1074"/>
    </location>
</feature>
<feature type="compositionally biased region" description="Low complexity" evidence="1">
    <location>
        <begin position="694"/>
        <end position="707"/>
    </location>
</feature>
<feature type="compositionally biased region" description="Low complexity" evidence="1">
    <location>
        <begin position="415"/>
        <end position="437"/>
    </location>
</feature>
<feature type="compositionally biased region" description="Low complexity" evidence="1">
    <location>
        <begin position="969"/>
        <end position="1016"/>
    </location>
</feature>
<dbReference type="AlphaFoldDB" id="A0A919IE82"/>
<name>A0A919IE82_9ACTN</name>
<feature type="compositionally biased region" description="Low complexity" evidence="1">
    <location>
        <begin position="667"/>
        <end position="680"/>
    </location>
</feature>
<feature type="compositionally biased region" description="Polar residues" evidence="1">
    <location>
        <begin position="604"/>
        <end position="617"/>
    </location>
</feature>
<feature type="compositionally biased region" description="Low complexity" evidence="1">
    <location>
        <begin position="322"/>
        <end position="342"/>
    </location>
</feature>